<keyword evidence="1" id="KW-1133">Transmembrane helix</keyword>
<accession>A0A8H7UEZ6</accession>
<feature type="transmembrane region" description="Helical" evidence="1">
    <location>
        <begin position="6"/>
        <end position="25"/>
    </location>
</feature>
<evidence type="ECO:0000256" key="1">
    <source>
        <dbReference type="SAM" id="Phobius"/>
    </source>
</evidence>
<dbReference type="EMBL" id="JAEPRA010000012">
    <property type="protein sequence ID" value="KAG2177458.1"/>
    <property type="molecule type" value="Genomic_DNA"/>
</dbReference>
<gene>
    <name evidence="2" type="ORF">INT44_007969</name>
</gene>
<proteinExistence type="predicted"/>
<evidence type="ECO:0000313" key="2">
    <source>
        <dbReference type="EMBL" id="KAG2177458.1"/>
    </source>
</evidence>
<dbReference type="AlphaFoldDB" id="A0A8H7UEZ6"/>
<evidence type="ECO:0000313" key="3">
    <source>
        <dbReference type="Proteomes" id="UP000612746"/>
    </source>
</evidence>
<comment type="caution">
    <text evidence="2">The sequence shown here is derived from an EMBL/GenBank/DDBJ whole genome shotgun (WGS) entry which is preliminary data.</text>
</comment>
<reference evidence="2" key="1">
    <citation type="submission" date="2020-12" db="EMBL/GenBank/DDBJ databases">
        <title>Metabolic potential, ecology and presence of endohyphal bacteria is reflected in genomic diversity of Mucoromycotina.</title>
        <authorList>
            <person name="Muszewska A."/>
            <person name="Okrasinska A."/>
            <person name="Steczkiewicz K."/>
            <person name="Drgas O."/>
            <person name="Orlowska M."/>
            <person name="Perlinska-Lenart U."/>
            <person name="Aleksandrzak-Piekarczyk T."/>
            <person name="Szatraj K."/>
            <person name="Zielenkiewicz U."/>
            <person name="Pilsyk S."/>
            <person name="Malc E."/>
            <person name="Mieczkowski P."/>
            <person name="Kruszewska J.S."/>
            <person name="Biernat P."/>
            <person name="Pawlowska J."/>
        </authorList>
    </citation>
    <scope>NUCLEOTIDE SEQUENCE</scope>
    <source>
        <strain evidence="2">WA0000051536</strain>
    </source>
</reference>
<sequence>MAKFTQIMVLSIGTLAGAAVGFYALEAYKVKEKEKRLGILLERKRQHEQLLATNPTPSSSSS</sequence>
<protein>
    <submittedName>
        <fullName evidence="2">Uncharacterized protein</fullName>
    </submittedName>
</protein>
<dbReference type="OrthoDB" id="2269470at2759"/>
<keyword evidence="3" id="KW-1185">Reference proteome</keyword>
<organism evidence="2 3">
    <name type="scientific">Umbelopsis vinacea</name>
    <dbReference type="NCBI Taxonomy" id="44442"/>
    <lineage>
        <taxon>Eukaryota</taxon>
        <taxon>Fungi</taxon>
        <taxon>Fungi incertae sedis</taxon>
        <taxon>Mucoromycota</taxon>
        <taxon>Mucoromycotina</taxon>
        <taxon>Umbelopsidomycetes</taxon>
        <taxon>Umbelopsidales</taxon>
        <taxon>Umbelopsidaceae</taxon>
        <taxon>Umbelopsis</taxon>
    </lineage>
</organism>
<keyword evidence="1" id="KW-0472">Membrane</keyword>
<dbReference type="Proteomes" id="UP000612746">
    <property type="component" value="Unassembled WGS sequence"/>
</dbReference>
<keyword evidence="1" id="KW-0812">Transmembrane</keyword>
<name>A0A8H7UEZ6_9FUNG</name>